<feature type="transmembrane region" description="Helical" evidence="2">
    <location>
        <begin position="7"/>
        <end position="24"/>
    </location>
</feature>
<organism evidence="4 5">
    <name type="scientific">Gracilibacillus kekensis</name>
    <dbReference type="NCBI Taxonomy" id="1027249"/>
    <lineage>
        <taxon>Bacteria</taxon>
        <taxon>Bacillati</taxon>
        <taxon>Bacillota</taxon>
        <taxon>Bacilli</taxon>
        <taxon>Bacillales</taxon>
        <taxon>Bacillaceae</taxon>
        <taxon>Gracilibacillus</taxon>
    </lineage>
</organism>
<dbReference type="Gene3D" id="1.10.530.10">
    <property type="match status" value="1"/>
</dbReference>
<dbReference type="OrthoDB" id="9815002at2"/>
<evidence type="ECO:0000259" key="3">
    <source>
        <dbReference type="Pfam" id="PF01464"/>
    </source>
</evidence>
<dbReference type="STRING" id="1027249.SAMN05216179_1987"/>
<gene>
    <name evidence="4" type="ORF">SAMN05216179_1987</name>
</gene>
<keyword evidence="5" id="KW-1185">Reference proteome</keyword>
<dbReference type="SUPFAM" id="SSF53955">
    <property type="entry name" value="Lysozyme-like"/>
    <property type="match status" value="1"/>
</dbReference>
<reference evidence="4 5" key="1">
    <citation type="submission" date="2016-11" db="EMBL/GenBank/DDBJ databases">
        <authorList>
            <person name="Jaros S."/>
            <person name="Januszkiewicz K."/>
            <person name="Wedrychowicz H."/>
        </authorList>
    </citation>
    <scope>NUCLEOTIDE SEQUENCE [LARGE SCALE GENOMIC DNA]</scope>
    <source>
        <strain evidence="4 5">CGMCC 1.10681</strain>
    </source>
</reference>
<keyword evidence="2" id="KW-1133">Transmembrane helix</keyword>
<dbReference type="EMBL" id="FRCZ01000003">
    <property type="protein sequence ID" value="SHN11543.1"/>
    <property type="molecule type" value="Genomic_DNA"/>
</dbReference>
<dbReference type="PANTHER" id="PTHR37423">
    <property type="entry name" value="SOLUBLE LYTIC MUREIN TRANSGLYCOSYLASE-RELATED"/>
    <property type="match status" value="1"/>
</dbReference>
<keyword evidence="1" id="KW-0175">Coiled coil</keyword>
<name>A0A1M7P4M9_9BACI</name>
<evidence type="ECO:0000256" key="1">
    <source>
        <dbReference type="SAM" id="Coils"/>
    </source>
</evidence>
<keyword evidence="2" id="KW-0472">Membrane</keyword>
<accession>A0A1M7P4M9</accession>
<proteinExistence type="predicted"/>
<sequence>MKKQMQWISIVLVLVVASVSYYQIKSYEKEMQALKKDNIELEQEIDTIESQATYILNQSNHKEVKLTHETWPEYFDVAEVMVKESDGEFLRPWAIYLVKEAEKYDIDPFIVYELLKIETGHTFDPELVGPETKYGHAYGMAQFMKNTAPWIADMAEMPYKDVLLFDPYYSIKLSLVYLDYLYDQYDNWDETLTAYHRGMAGMEQYKLKNGHANSEYAVRIQTNAKKYKDFVAFAN</sequence>
<keyword evidence="2" id="KW-0812">Transmembrane</keyword>
<dbReference type="Pfam" id="PF01464">
    <property type="entry name" value="SLT"/>
    <property type="match status" value="1"/>
</dbReference>
<dbReference type="PANTHER" id="PTHR37423:SF2">
    <property type="entry name" value="MEMBRANE-BOUND LYTIC MUREIN TRANSGLYCOSYLASE C"/>
    <property type="match status" value="1"/>
</dbReference>
<dbReference type="RefSeq" id="WP_073201681.1">
    <property type="nucleotide sequence ID" value="NZ_FRCZ01000003.1"/>
</dbReference>
<feature type="domain" description="Transglycosylase SLT" evidence="3">
    <location>
        <begin position="98"/>
        <end position="214"/>
    </location>
</feature>
<evidence type="ECO:0000256" key="2">
    <source>
        <dbReference type="SAM" id="Phobius"/>
    </source>
</evidence>
<dbReference type="InterPro" id="IPR023346">
    <property type="entry name" value="Lysozyme-like_dom_sf"/>
</dbReference>
<dbReference type="AlphaFoldDB" id="A0A1M7P4M9"/>
<protein>
    <submittedName>
        <fullName evidence="4">Transglycosylase SLT domain-containing protein</fullName>
    </submittedName>
</protein>
<dbReference type="Proteomes" id="UP000184184">
    <property type="component" value="Unassembled WGS sequence"/>
</dbReference>
<evidence type="ECO:0000313" key="5">
    <source>
        <dbReference type="Proteomes" id="UP000184184"/>
    </source>
</evidence>
<dbReference type="InterPro" id="IPR008258">
    <property type="entry name" value="Transglycosylase_SLT_dom_1"/>
</dbReference>
<feature type="coiled-coil region" evidence="1">
    <location>
        <begin position="24"/>
        <end position="51"/>
    </location>
</feature>
<evidence type="ECO:0000313" key="4">
    <source>
        <dbReference type="EMBL" id="SHN11543.1"/>
    </source>
</evidence>